<reference evidence="2 3" key="1">
    <citation type="submission" date="2019-03" db="EMBL/GenBank/DDBJ databases">
        <title>Bacillus niacini sp. nov. a Nicotinate-Metabolizing Mesophile Isolated from Soil.</title>
        <authorList>
            <person name="Zhang G."/>
        </authorList>
    </citation>
    <scope>NUCLEOTIDE SEQUENCE [LARGE SCALE GENOMIC DNA]</scope>
    <source>
        <strain evidence="2 3">WN066</strain>
    </source>
</reference>
<dbReference type="AlphaFoldDB" id="A0A4R5VXL5"/>
<evidence type="ECO:0000313" key="3">
    <source>
        <dbReference type="Proteomes" id="UP000295132"/>
    </source>
</evidence>
<dbReference type="Proteomes" id="UP001178888">
    <property type="component" value="Unassembled WGS sequence"/>
</dbReference>
<protein>
    <submittedName>
        <fullName evidence="2">Uncharacterized protein</fullName>
    </submittedName>
</protein>
<reference evidence="1" key="2">
    <citation type="submission" date="2023-08" db="EMBL/GenBank/DDBJ databases">
        <title>Nitrogen cycling bacteria in agricultural field soils.</title>
        <authorList>
            <person name="Jang J."/>
        </authorList>
    </citation>
    <scope>NUCLEOTIDE SEQUENCE</scope>
    <source>
        <strain evidence="1">PS3-36</strain>
    </source>
</reference>
<dbReference type="EMBL" id="JAVGVR010000001">
    <property type="protein sequence ID" value="MDQ6595085.1"/>
    <property type="molecule type" value="Genomic_DNA"/>
</dbReference>
<dbReference type="RefSeq" id="WP_133332993.1">
    <property type="nucleotide sequence ID" value="NZ_JAVGVR010000001.1"/>
</dbReference>
<keyword evidence="4" id="KW-1185">Reference proteome</keyword>
<comment type="caution">
    <text evidence="2">The sequence shown here is derived from an EMBL/GenBank/DDBJ whole genome shotgun (WGS) entry which is preliminary data.</text>
</comment>
<evidence type="ECO:0000313" key="4">
    <source>
        <dbReference type="Proteomes" id="UP001178888"/>
    </source>
</evidence>
<proteinExistence type="predicted"/>
<dbReference type="Proteomes" id="UP000295132">
    <property type="component" value="Unassembled WGS sequence"/>
</dbReference>
<evidence type="ECO:0000313" key="1">
    <source>
        <dbReference type="EMBL" id="MDQ6595085.1"/>
    </source>
</evidence>
<evidence type="ECO:0000313" key="2">
    <source>
        <dbReference type="EMBL" id="TDK64052.1"/>
    </source>
</evidence>
<sequence length="133" mass="15355">MDKNPSSSLNFIGVRLSNREIMIKSKPGFFDALTLSKHPSKSSFYQTIPLGDTHSVSIYYYNKRFQFTYQNHSFQLFEGNQQLSEQAVYNILNNFIVKEGNKASYLTSFPEDKIRTAKKKKTRVLAESKRVGE</sequence>
<gene>
    <name evidence="2" type="ORF">E2K98_04065</name>
    <name evidence="1" type="ORF">RCG21_01230</name>
</gene>
<name>A0A4R5VXL5_9BACI</name>
<dbReference type="EMBL" id="SMYO01000002">
    <property type="protein sequence ID" value="TDK64052.1"/>
    <property type="molecule type" value="Genomic_DNA"/>
</dbReference>
<organism evidence="2 3">
    <name type="scientific">Bacillus salipaludis</name>
    <dbReference type="NCBI Taxonomy" id="2547811"/>
    <lineage>
        <taxon>Bacteria</taxon>
        <taxon>Bacillati</taxon>
        <taxon>Bacillota</taxon>
        <taxon>Bacilli</taxon>
        <taxon>Bacillales</taxon>
        <taxon>Bacillaceae</taxon>
        <taxon>Bacillus</taxon>
    </lineage>
</organism>
<accession>A0A4R5VXL5</accession>